<keyword evidence="2" id="KW-0812">Transmembrane</keyword>
<gene>
    <name evidence="3" type="ORF">L336_0826</name>
</gene>
<accession>R4PLM4</accession>
<dbReference type="OrthoDB" id="9777984at2"/>
<dbReference type="KEGG" id="saal:L336_0826"/>
<dbReference type="Gene3D" id="2.40.260.10">
    <property type="entry name" value="Sortase"/>
    <property type="match status" value="1"/>
</dbReference>
<dbReference type="HOGENOM" id="CLU_1381917_0_0_0"/>
<dbReference type="EMBL" id="CP005957">
    <property type="protein sequence ID" value="AGL62528.1"/>
    <property type="molecule type" value="Genomic_DNA"/>
</dbReference>
<organism evidence="3 4">
    <name type="scientific">Candidatus Saccharimonas aalborgensis</name>
    <dbReference type="NCBI Taxonomy" id="1332188"/>
    <lineage>
        <taxon>Bacteria</taxon>
        <taxon>Candidatus Saccharimonadota</taxon>
        <taxon>Candidatus Saccharimonadia</taxon>
        <taxon>Candidatus Saccharimonadales</taxon>
        <taxon>Candidatus Saccharimonadaceae</taxon>
        <taxon>Candidatus Saccharimonas</taxon>
    </lineage>
</organism>
<dbReference type="SUPFAM" id="SSF63817">
    <property type="entry name" value="Sortase"/>
    <property type="match status" value="1"/>
</dbReference>
<keyword evidence="4" id="KW-1185">Reference proteome</keyword>
<sequence length="197" mass="21525">MLILPRKRPHSIARIVLLLLIVCLLLGGGYLLLLVSAPAIAPLAIKSIDTKTLPTPKVGDNRIIIPKIGVNIPYGTDGLNSLNHGAWWRYPERGNPIDGGNFIIAAHRFTLEGTVAGTIEKSPFYNLGKLVLNDQILIDYNGKRYTYYVDKIFDVKPTQTEIEAPSKDAKLTLYTCSLGGSSDGRLVLIAKQVMAAN</sequence>
<dbReference type="AlphaFoldDB" id="R4PLM4"/>
<keyword evidence="1" id="KW-0378">Hydrolase</keyword>
<evidence type="ECO:0000256" key="2">
    <source>
        <dbReference type="SAM" id="Phobius"/>
    </source>
</evidence>
<keyword evidence="2" id="KW-0472">Membrane</keyword>
<proteinExistence type="predicted"/>
<keyword evidence="2" id="KW-1133">Transmembrane helix</keyword>
<name>R4PLM4_9BACT</name>
<reference evidence="3 4" key="1">
    <citation type="journal article" date="2013" name="Nat. Biotechnol.">
        <title>Genome sequences of rare, uncultured bacteria obtained by differential coverage binning of multiple metagenomes.</title>
        <authorList>
            <person name="Albertsen M."/>
            <person name="Hugenholtz P."/>
            <person name="Skarshewski A."/>
            <person name="Nielsen K.L."/>
            <person name="Tyson G.W."/>
            <person name="Nielsen P.H."/>
        </authorList>
    </citation>
    <scope>NUCLEOTIDE SEQUENCE [LARGE SCALE GENOMIC DNA]</scope>
    <source>
        <strain evidence="3">TM71</strain>
    </source>
</reference>
<dbReference type="CDD" id="cd00004">
    <property type="entry name" value="Sortase"/>
    <property type="match status" value="1"/>
</dbReference>
<dbReference type="RefSeq" id="WP_015641978.1">
    <property type="nucleotide sequence ID" value="NC_021219.1"/>
</dbReference>
<evidence type="ECO:0000313" key="4">
    <source>
        <dbReference type="Proteomes" id="UP000013893"/>
    </source>
</evidence>
<dbReference type="InterPro" id="IPR023365">
    <property type="entry name" value="Sortase_dom-sf"/>
</dbReference>
<feature type="transmembrane region" description="Helical" evidence="2">
    <location>
        <begin position="12"/>
        <end position="33"/>
    </location>
</feature>
<evidence type="ECO:0000256" key="1">
    <source>
        <dbReference type="ARBA" id="ARBA00022801"/>
    </source>
</evidence>
<dbReference type="STRING" id="1332188.L336_0826"/>
<dbReference type="Pfam" id="PF04203">
    <property type="entry name" value="Sortase"/>
    <property type="match status" value="1"/>
</dbReference>
<dbReference type="GO" id="GO:0016787">
    <property type="term" value="F:hydrolase activity"/>
    <property type="evidence" value="ECO:0007669"/>
    <property type="project" value="UniProtKB-KW"/>
</dbReference>
<evidence type="ECO:0000313" key="3">
    <source>
        <dbReference type="EMBL" id="AGL62528.1"/>
    </source>
</evidence>
<dbReference type="InterPro" id="IPR005754">
    <property type="entry name" value="Sortase"/>
</dbReference>
<dbReference type="Proteomes" id="UP000013893">
    <property type="component" value="Chromosome"/>
</dbReference>
<protein>
    <submittedName>
        <fullName evidence="3">Putative sortase family protein</fullName>
    </submittedName>
</protein>